<dbReference type="InterPro" id="IPR003358">
    <property type="entry name" value="tRNA_(Gua-N-7)_MeTrfase_Trmb"/>
</dbReference>
<dbReference type="HAMAP" id="MF_01057">
    <property type="entry name" value="tRNA_methyltr_TrmB"/>
    <property type="match status" value="1"/>
</dbReference>
<evidence type="ECO:0000256" key="5">
    <source>
        <dbReference type="ARBA" id="ARBA00022691"/>
    </source>
</evidence>
<sequence length="319" mass="37266">MIPVKLPKVFPFLKFLHLVGGKIFKPCFWDTTRPIEEKLNFENPLVEIGFGKGDFALWLAQRFFDQPVLAVDKWHPGVKALIHKCLGKGYKNLFVFNLDAHLFVDYLLKTNSVRAFFFNYPDPFFKKRDIRRRLLKTSFLRKLALKLQEGGKVYIRTDIEDYYLYILEQLQPLKKIFEIRKGFDLDLPTTKYEQKALREGRKPLKLLLIKLKTPEGVTDKEVEPLRTVRVERYSPSQLEVGKEFKDAKRGYFFKVENFYRGEKIDLVEIYVGEEGFYQQVFVGIFKTKSGEVILKPKSFAVGVKSLSWAVEELSKLVGG</sequence>
<evidence type="ECO:0000313" key="9">
    <source>
        <dbReference type="Proteomes" id="UP000606463"/>
    </source>
</evidence>
<dbReference type="Gene3D" id="3.40.50.150">
    <property type="entry name" value="Vaccinia Virus protein VP39"/>
    <property type="match status" value="1"/>
</dbReference>
<dbReference type="PROSITE" id="PS51625">
    <property type="entry name" value="SAM_MT_TRMB"/>
    <property type="match status" value="1"/>
</dbReference>
<gene>
    <name evidence="7" type="primary">trmB</name>
    <name evidence="8" type="ORF">EYH37_00745</name>
</gene>
<feature type="binding site" evidence="7">
    <location>
        <position position="99"/>
    </location>
    <ligand>
        <name>S-adenosyl-L-methionine</name>
        <dbReference type="ChEBI" id="CHEBI:59789"/>
    </ligand>
</feature>
<feature type="binding site" evidence="7">
    <location>
        <begin position="190"/>
        <end position="193"/>
    </location>
    <ligand>
        <name>substrate</name>
    </ligand>
</feature>
<comment type="caution">
    <text evidence="8">The sequence shown here is derived from an EMBL/GenBank/DDBJ whole genome shotgun (WGS) entry which is preliminary data.</text>
</comment>
<dbReference type="GO" id="GO:0008176">
    <property type="term" value="F:tRNA (guanine(46)-N7)-methyltransferase activity"/>
    <property type="evidence" value="ECO:0007669"/>
    <property type="project" value="UniProtKB-UniRule"/>
</dbReference>
<evidence type="ECO:0000256" key="4">
    <source>
        <dbReference type="ARBA" id="ARBA00022679"/>
    </source>
</evidence>
<accession>A0A9D1CEH8</accession>
<feature type="binding site" evidence="7">
    <location>
        <position position="72"/>
    </location>
    <ligand>
        <name>S-adenosyl-L-methionine</name>
        <dbReference type="ChEBI" id="CHEBI:59789"/>
    </ligand>
</feature>
<organism evidence="8 9">
    <name type="scientific">Aquifex aeolicus</name>
    <dbReference type="NCBI Taxonomy" id="63363"/>
    <lineage>
        <taxon>Bacteria</taxon>
        <taxon>Pseudomonadati</taxon>
        <taxon>Aquificota</taxon>
        <taxon>Aquificia</taxon>
        <taxon>Aquificales</taxon>
        <taxon>Aquificaceae</taxon>
        <taxon>Aquifex</taxon>
    </lineage>
</organism>
<comment type="caution">
    <text evidence="7">Lacks conserved residue(s) required for the propagation of feature annotation.</text>
</comment>
<evidence type="ECO:0000256" key="7">
    <source>
        <dbReference type="HAMAP-Rule" id="MF_01057"/>
    </source>
</evidence>
<comment type="pathway">
    <text evidence="7">tRNA modification; N(7)-methylguanine-tRNA biosynthesis.</text>
</comment>
<keyword evidence="3 7" id="KW-0489">Methyltransferase</keyword>
<evidence type="ECO:0000256" key="2">
    <source>
        <dbReference type="ARBA" id="ARBA00003015"/>
    </source>
</evidence>
<feature type="binding site" evidence="7">
    <location>
        <position position="158"/>
    </location>
    <ligand>
        <name>substrate</name>
    </ligand>
</feature>
<dbReference type="PANTHER" id="PTHR23417:SF14">
    <property type="entry name" value="PENTACOTRIPEPTIDE-REPEAT REGION OF PRORP DOMAIN-CONTAINING PROTEIN"/>
    <property type="match status" value="1"/>
</dbReference>
<evidence type="ECO:0000256" key="1">
    <source>
        <dbReference type="ARBA" id="ARBA00000142"/>
    </source>
</evidence>
<feature type="binding site" evidence="7">
    <location>
        <position position="47"/>
    </location>
    <ligand>
        <name>S-adenosyl-L-methionine</name>
        <dbReference type="ChEBI" id="CHEBI:59789"/>
    </ligand>
</feature>
<dbReference type="PANTHER" id="PTHR23417">
    <property type="entry name" value="3-DEOXY-D-MANNO-OCTULOSONIC-ACID TRANSFERASE/TRNA GUANINE-N 7 - -METHYLTRANSFERASE"/>
    <property type="match status" value="1"/>
</dbReference>
<dbReference type="SUPFAM" id="SSF53335">
    <property type="entry name" value="S-adenosyl-L-methionine-dependent methyltransferases"/>
    <property type="match status" value="1"/>
</dbReference>
<feature type="binding site" evidence="7">
    <location>
        <position position="126"/>
    </location>
    <ligand>
        <name>substrate</name>
    </ligand>
</feature>
<dbReference type="InterPro" id="IPR029063">
    <property type="entry name" value="SAM-dependent_MTases_sf"/>
</dbReference>
<keyword evidence="4 7" id="KW-0808">Transferase</keyword>
<evidence type="ECO:0000256" key="3">
    <source>
        <dbReference type="ARBA" id="ARBA00022603"/>
    </source>
</evidence>
<dbReference type="Pfam" id="PF02390">
    <property type="entry name" value="Methyltransf_4"/>
    <property type="match status" value="1"/>
</dbReference>
<evidence type="ECO:0000313" key="8">
    <source>
        <dbReference type="EMBL" id="HIP97885.1"/>
    </source>
</evidence>
<dbReference type="AlphaFoldDB" id="A0A9D1CEH8"/>
<comment type="function">
    <text evidence="2 7">Catalyzes the formation of N(7)-methylguanine at position 46 (m7G46) in tRNA.</text>
</comment>
<dbReference type="EMBL" id="DQVE01000007">
    <property type="protein sequence ID" value="HIP97885.1"/>
    <property type="molecule type" value="Genomic_DNA"/>
</dbReference>
<feature type="binding site" evidence="7">
    <location>
        <position position="122"/>
    </location>
    <ligand>
        <name>S-adenosyl-L-methionine</name>
        <dbReference type="ChEBI" id="CHEBI:59789"/>
    </ligand>
</feature>
<name>A0A9D1CEH8_AQUAO</name>
<dbReference type="Proteomes" id="UP000606463">
    <property type="component" value="Unassembled WGS sequence"/>
</dbReference>
<reference evidence="8" key="1">
    <citation type="journal article" date="2020" name="ISME J.">
        <title>Gammaproteobacteria mediating utilization of methyl-, sulfur- and petroleum organic compounds in deep ocean hydrothermal plumes.</title>
        <authorList>
            <person name="Zhou Z."/>
            <person name="Liu Y."/>
            <person name="Pan J."/>
            <person name="Cron B.R."/>
            <person name="Toner B.M."/>
            <person name="Anantharaman K."/>
            <person name="Breier J.A."/>
            <person name="Dick G.J."/>
            <person name="Li M."/>
        </authorList>
    </citation>
    <scope>NUCLEOTIDE SEQUENCE</scope>
    <source>
        <strain evidence="8">SZUA-1501</strain>
    </source>
</reference>
<dbReference type="GO" id="GO:0043527">
    <property type="term" value="C:tRNA methyltransferase complex"/>
    <property type="evidence" value="ECO:0007669"/>
    <property type="project" value="TreeGrafter"/>
</dbReference>
<evidence type="ECO:0000256" key="6">
    <source>
        <dbReference type="ARBA" id="ARBA00022694"/>
    </source>
</evidence>
<proteinExistence type="inferred from homology"/>
<dbReference type="EC" id="2.1.1.33" evidence="7"/>
<keyword evidence="5 7" id="KW-0949">S-adenosyl-L-methionine</keyword>
<keyword evidence="6 7" id="KW-0819">tRNA processing</keyword>
<protein>
    <recommendedName>
        <fullName evidence="7">tRNA (guanine-N(7)-)-methyltransferase</fullName>
        <ecNumber evidence="7">2.1.1.33</ecNumber>
    </recommendedName>
    <alternativeName>
        <fullName evidence="7">tRNA (guanine(46)-N(7))-methyltransferase</fullName>
    </alternativeName>
    <alternativeName>
        <fullName evidence="7">tRNA(m7G46)-methyltransferase</fullName>
    </alternativeName>
</protein>
<comment type="catalytic activity">
    <reaction evidence="1 7">
        <text>guanosine(46) in tRNA + S-adenosyl-L-methionine = N(7)-methylguanosine(46) in tRNA + S-adenosyl-L-homocysteine</text>
        <dbReference type="Rhea" id="RHEA:42708"/>
        <dbReference type="Rhea" id="RHEA-COMP:10188"/>
        <dbReference type="Rhea" id="RHEA-COMP:10189"/>
        <dbReference type="ChEBI" id="CHEBI:57856"/>
        <dbReference type="ChEBI" id="CHEBI:59789"/>
        <dbReference type="ChEBI" id="CHEBI:74269"/>
        <dbReference type="ChEBI" id="CHEBI:74480"/>
        <dbReference type="EC" id="2.1.1.33"/>
    </reaction>
</comment>
<comment type="similarity">
    <text evidence="7">Belongs to the class I-like SAM-binding methyltransferase superfamily. TrmB family.</text>
</comment>
<dbReference type="InterPro" id="IPR055361">
    <property type="entry name" value="tRNA_methyltr_TrmB_bact"/>
</dbReference>